<comment type="subunit">
    <text evidence="1 10">Homodimer.</text>
</comment>
<dbReference type="SUPFAM" id="SSF52374">
    <property type="entry name" value="Nucleotidylyl transferase"/>
    <property type="match status" value="1"/>
</dbReference>
<dbReference type="GO" id="GO:0005524">
    <property type="term" value="F:ATP binding"/>
    <property type="evidence" value="ECO:0007669"/>
    <property type="project" value="UniProtKB-UniRule"/>
</dbReference>
<sequence length="410" mass="47157">MFKPVEEQLKLLKKGAVEIIQEEDLVRKLERSRKENRPLRVKAGFDPTAPDIHLGHTVLLRKMKHFQELGHEVIFLIGDFTGLIGDPSGRSATRPAMTREEINRNAETYKQQVFKILDPQKTIIDFNSRWLGALSSFDIIRLTSKYTVARILERDDFTKRFKAGLPISVHELLYPLMQAYDSVALQADVELGGTDQKFNLLVGREIQREYGQEPQVILTMPLLEGLDGVEKMSKSLGNYVGINEPPEEIFGKLMSISDELMYRYYELLTDVPTDQIEDWKKQAREGSLNPRDLKAGLARMVVADFWGEEEGQRAAEEFDRIFKHKDLPSEMEEKVVETYGEQTQLELVDLMVNLGIVPSRGEAKRLIRQGGVYVDGQRVEDLEHKLDASRTEQILKVGKRKFYRLKLQHK</sequence>
<dbReference type="SUPFAM" id="SSF55174">
    <property type="entry name" value="Alpha-L RNA-binding motif"/>
    <property type="match status" value="1"/>
</dbReference>
<evidence type="ECO:0000256" key="4">
    <source>
        <dbReference type="ARBA" id="ARBA00022741"/>
    </source>
</evidence>
<dbReference type="InterPro" id="IPR024108">
    <property type="entry name" value="Tyr-tRNA-ligase_bac_2"/>
</dbReference>
<evidence type="ECO:0000256" key="3">
    <source>
        <dbReference type="ARBA" id="ARBA00022598"/>
    </source>
</evidence>
<dbReference type="Gene3D" id="3.10.290.10">
    <property type="entry name" value="RNA-binding S4 domain"/>
    <property type="match status" value="1"/>
</dbReference>
<evidence type="ECO:0000256" key="11">
    <source>
        <dbReference type="PROSITE-ProRule" id="PRU00182"/>
    </source>
</evidence>
<dbReference type="PROSITE" id="PS00178">
    <property type="entry name" value="AA_TRNA_LIGASE_I"/>
    <property type="match status" value="1"/>
</dbReference>
<evidence type="ECO:0000259" key="12">
    <source>
        <dbReference type="SMART" id="SM00363"/>
    </source>
</evidence>
<name>A0A3E2BMG3_9BACT</name>
<comment type="similarity">
    <text evidence="10">Belongs to the class-I aminoacyl-tRNA synthetase family. TyrS type 2 subfamily.</text>
</comment>
<feature type="short sequence motif" description="'HIGH' region" evidence="10">
    <location>
        <begin position="47"/>
        <end position="56"/>
    </location>
</feature>
<keyword evidence="2 10" id="KW-0963">Cytoplasm</keyword>
<comment type="catalytic activity">
    <reaction evidence="9 10">
        <text>tRNA(Tyr) + L-tyrosine + ATP = L-tyrosyl-tRNA(Tyr) + AMP + diphosphate + H(+)</text>
        <dbReference type="Rhea" id="RHEA:10220"/>
        <dbReference type="Rhea" id="RHEA-COMP:9706"/>
        <dbReference type="Rhea" id="RHEA-COMP:9707"/>
        <dbReference type="ChEBI" id="CHEBI:15378"/>
        <dbReference type="ChEBI" id="CHEBI:30616"/>
        <dbReference type="ChEBI" id="CHEBI:33019"/>
        <dbReference type="ChEBI" id="CHEBI:58315"/>
        <dbReference type="ChEBI" id="CHEBI:78442"/>
        <dbReference type="ChEBI" id="CHEBI:78536"/>
        <dbReference type="ChEBI" id="CHEBI:456215"/>
        <dbReference type="EC" id="6.1.1.1"/>
    </reaction>
</comment>
<evidence type="ECO:0000256" key="10">
    <source>
        <dbReference type="HAMAP-Rule" id="MF_02007"/>
    </source>
</evidence>
<evidence type="ECO:0000256" key="5">
    <source>
        <dbReference type="ARBA" id="ARBA00022840"/>
    </source>
</evidence>
<dbReference type="Pfam" id="PF01479">
    <property type="entry name" value="S4"/>
    <property type="match status" value="1"/>
</dbReference>
<dbReference type="Proteomes" id="UP000257323">
    <property type="component" value="Unassembled WGS sequence"/>
</dbReference>
<dbReference type="GO" id="GO:0006437">
    <property type="term" value="P:tyrosyl-tRNA aminoacylation"/>
    <property type="evidence" value="ECO:0007669"/>
    <property type="project" value="UniProtKB-UniRule"/>
</dbReference>
<dbReference type="InterPro" id="IPR024088">
    <property type="entry name" value="Tyr-tRNA-ligase_bac-type"/>
</dbReference>
<keyword evidence="4 10" id="KW-0547">Nucleotide-binding</keyword>
<dbReference type="InterPro" id="IPR001412">
    <property type="entry name" value="aa-tRNA-synth_I_CS"/>
</dbReference>
<accession>A0A3E2BMG3</accession>
<keyword evidence="3 10" id="KW-0436">Ligase</keyword>
<dbReference type="FunFam" id="3.40.50.620:FF:000061">
    <property type="entry name" value="Tyrosine--tRNA ligase"/>
    <property type="match status" value="1"/>
</dbReference>
<keyword evidence="6 11" id="KW-0694">RNA-binding</keyword>
<dbReference type="PANTHER" id="PTHR11766">
    <property type="entry name" value="TYROSYL-TRNA SYNTHETASE"/>
    <property type="match status" value="1"/>
</dbReference>
<dbReference type="SMART" id="SM00363">
    <property type="entry name" value="S4"/>
    <property type="match status" value="1"/>
</dbReference>
<dbReference type="PRINTS" id="PR01040">
    <property type="entry name" value="TRNASYNTHTYR"/>
</dbReference>
<dbReference type="EC" id="6.1.1.1" evidence="10"/>
<evidence type="ECO:0000256" key="8">
    <source>
        <dbReference type="ARBA" id="ARBA00023146"/>
    </source>
</evidence>
<reference evidence="13 14" key="1">
    <citation type="submission" date="2018-08" db="EMBL/GenBank/DDBJ databases">
        <title>Genome analysis of the thermophilic bacterium of the candidate phylum Aminicenantes from deep subsurface aquifer revealed its physiology and ecological role.</title>
        <authorList>
            <person name="Kadnikov V.V."/>
            <person name="Mardanov A.V."/>
            <person name="Beletsky A.V."/>
            <person name="Karnachuk O.V."/>
            <person name="Ravin N.V."/>
        </authorList>
    </citation>
    <scope>NUCLEOTIDE SEQUENCE [LARGE SCALE GENOMIC DNA]</scope>
    <source>
        <strain evidence="13">BY38</strain>
    </source>
</reference>
<dbReference type="EMBL" id="QUAH01000006">
    <property type="protein sequence ID" value="RFT15945.1"/>
    <property type="molecule type" value="Genomic_DNA"/>
</dbReference>
<dbReference type="NCBIfam" id="TIGR00234">
    <property type="entry name" value="tyrS"/>
    <property type="match status" value="1"/>
</dbReference>
<evidence type="ECO:0000256" key="7">
    <source>
        <dbReference type="ARBA" id="ARBA00022917"/>
    </source>
</evidence>
<dbReference type="FunFam" id="1.10.240.10:FF:000006">
    <property type="entry name" value="Tyrosine--tRNA ligase"/>
    <property type="match status" value="1"/>
</dbReference>
<dbReference type="GO" id="GO:0005829">
    <property type="term" value="C:cytosol"/>
    <property type="evidence" value="ECO:0007669"/>
    <property type="project" value="TreeGrafter"/>
</dbReference>
<evidence type="ECO:0000256" key="6">
    <source>
        <dbReference type="ARBA" id="ARBA00022884"/>
    </source>
</evidence>
<dbReference type="CDD" id="cd00165">
    <property type="entry name" value="S4"/>
    <property type="match status" value="1"/>
</dbReference>
<comment type="subcellular location">
    <subcellularLocation>
        <location evidence="10">Cytoplasm</location>
    </subcellularLocation>
</comment>
<evidence type="ECO:0000256" key="1">
    <source>
        <dbReference type="ARBA" id="ARBA00011738"/>
    </source>
</evidence>
<dbReference type="CDD" id="cd00805">
    <property type="entry name" value="TyrRS_core"/>
    <property type="match status" value="1"/>
</dbReference>
<protein>
    <recommendedName>
        <fullName evidence="10">Tyrosine--tRNA ligase</fullName>
        <ecNumber evidence="10">6.1.1.1</ecNumber>
    </recommendedName>
    <alternativeName>
        <fullName evidence="10">Tyrosyl-tRNA synthetase</fullName>
        <shortName evidence="10">TyrRS</shortName>
    </alternativeName>
</protein>
<evidence type="ECO:0000256" key="9">
    <source>
        <dbReference type="ARBA" id="ARBA00048248"/>
    </source>
</evidence>
<feature type="domain" description="RNA-binding S4" evidence="12">
    <location>
        <begin position="346"/>
        <end position="408"/>
    </location>
</feature>
<keyword evidence="8 10" id="KW-0030">Aminoacyl-tRNA synthetase</keyword>
<dbReference type="PROSITE" id="PS50889">
    <property type="entry name" value="S4"/>
    <property type="match status" value="1"/>
</dbReference>
<dbReference type="FunFam" id="3.10.290.10:FF:000022">
    <property type="entry name" value="Tyrosine--tRNA ligase"/>
    <property type="match status" value="1"/>
</dbReference>
<dbReference type="InterPro" id="IPR002942">
    <property type="entry name" value="S4_RNA-bd"/>
</dbReference>
<dbReference type="InterPro" id="IPR036986">
    <property type="entry name" value="S4_RNA-bd_sf"/>
</dbReference>
<gene>
    <name evidence="10" type="primary">tyrS</name>
    <name evidence="13" type="ORF">OP8BY_2343</name>
</gene>
<dbReference type="GO" id="GO:0003723">
    <property type="term" value="F:RNA binding"/>
    <property type="evidence" value="ECO:0007669"/>
    <property type="project" value="UniProtKB-KW"/>
</dbReference>
<keyword evidence="5 10" id="KW-0067">ATP-binding</keyword>
<comment type="caution">
    <text evidence="13">The sequence shown here is derived from an EMBL/GenBank/DDBJ whole genome shotgun (WGS) entry which is preliminary data.</text>
</comment>
<dbReference type="Gene3D" id="3.40.50.620">
    <property type="entry name" value="HUPs"/>
    <property type="match status" value="1"/>
</dbReference>
<dbReference type="Gene3D" id="1.10.240.10">
    <property type="entry name" value="Tyrosyl-Transfer RNA Synthetase"/>
    <property type="match status" value="1"/>
</dbReference>
<keyword evidence="7 10" id="KW-0648">Protein biosynthesis</keyword>
<dbReference type="InterPro" id="IPR002305">
    <property type="entry name" value="aa-tRNA-synth_Ic"/>
</dbReference>
<dbReference type="InterPro" id="IPR002307">
    <property type="entry name" value="Tyr-tRNA-ligase"/>
</dbReference>
<organism evidence="13 14">
    <name type="scientific">Candidatus Saccharicenans subterraneus</name>
    <dbReference type="NCBI Taxonomy" id="2508984"/>
    <lineage>
        <taxon>Bacteria</taxon>
        <taxon>Candidatus Aminicenantota</taxon>
        <taxon>Candidatus Aminicenantia</taxon>
        <taxon>Candidatus Aminicenantales</taxon>
        <taxon>Candidatus Saccharicenantaceae</taxon>
        <taxon>Candidatus Saccharicenans</taxon>
    </lineage>
</organism>
<dbReference type="HAMAP" id="MF_02007">
    <property type="entry name" value="Tyr_tRNA_synth_type2"/>
    <property type="match status" value="1"/>
</dbReference>
<feature type="binding site" evidence="10">
    <location>
        <position position="234"/>
    </location>
    <ligand>
        <name>ATP</name>
        <dbReference type="ChEBI" id="CHEBI:30616"/>
    </ligand>
</feature>
<evidence type="ECO:0000256" key="2">
    <source>
        <dbReference type="ARBA" id="ARBA00022490"/>
    </source>
</evidence>
<dbReference type="GO" id="GO:0004831">
    <property type="term" value="F:tyrosine-tRNA ligase activity"/>
    <property type="evidence" value="ECO:0007669"/>
    <property type="project" value="UniProtKB-UniRule"/>
</dbReference>
<dbReference type="Pfam" id="PF00579">
    <property type="entry name" value="tRNA-synt_1b"/>
    <property type="match status" value="1"/>
</dbReference>
<comment type="function">
    <text evidence="10">Catalyzes the attachment of tyrosine to tRNA(Tyr) in a two-step reaction: tyrosine is first activated by ATP to form Tyr-AMP and then transferred to the acceptor end of tRNA(Tyr).</text>
</comment>
<dbReference type="InterPro" id="IPR014729">
    <property type="entry name" value="Rossmann-like_a/b/a_fold"/>
</dbReference>
<evidence type="ECO:0000313" key="13">
    <source>
        <dbReference type="EMBL" id="RFT15945.1"/>
    </source>
</evidence>
<proteinExistence type="inferred from homology"/>
<dbReference type="AlphaFoldDB" id="A0A3E2BMG3"/>
<evidence type="ECO:0000313" key="14">
    <source>
        <dbReference type="Proteomes" id="UP000257323"/>
    </source>
</evidence>
<dbReference type="PANTHER" id="PTHR11766:SF1">
    <property type="entry name" value="TYROSINE--TRNA LIGASE"/>
    <property type="match status" value="1"/>
</dbReference>
<feature type="short sequence motif" description="'KMSKS' region" evidence="10">
    <location>
        <begin position="231"/>
        <end position="235"/>
    </location>
</feature>